<dbReference type="Gene3D" id="2.30.42.10">
    <property type="match status" value="1"/>
</dbReference>
<evidence type="ECO:0000259" key="7">
    <source>
        <dbReference type="PROSITE" id="PS50106"/>
    </source>
</evidence>
<reference evidence="8 9" key="1">
    <citation type="submission" date="2017-11" db="EMBL/GenBank/DDBJ databases">
        <title>Genomic Encyclopedia of Archaeal and Bacterial Type Strains, Phase II (KMG-II): From Individual Species to Whole Genera.</title>
        <authorList>
            <person name="Goeker M."/>
        </authorList>
    </citation>
    <scope>NUCLEOTIDE SEQUENCE [LARGE SCALE GENOMIC DNA]</scope>
    <source>
        <strain evidence="8 9">DSM 28175</strain>
    </source>
</reference>
<dbReference type="Pfam" id="PF00595">
    <property type="entry name" value="PDZ"/>
    <property type="match status" value="1"/>
</dbReference>
<organism evidence="8 9">
    <name type="scientific">Mucilaginibacter auburnensis</name>
    <dbReference type="NCBI Taxonomy" id="1457233"/>
    <lineage>
        <taxon>Bacteria</taxon>
        <taxon>Pseudomonadati</taxon>
        <taxon>Bacteroidota</taxon>
        <taxon>Sphingobacteriia</taxon>
        <taxon>Sphingobacteriales</taxon>
        <taxon>Sphingobacteriaceae</taxon>
        <taxon>Mucilaginibacter</taxon>
    </lineage>
</organism>
<evidence type="ECO:0000256" key="5">
    <source>
        <dbReference type="RuleBase" id="RU004404"/>
    </source>
</evidence>
<feature type="domain" description="PDZ" evidence="7">
    <location>
        <begin position="107"/>
        <end position="177"/>
    </location>
</feature>
<keyword evidence="2 5" id="KW-0645">Protease</keyword>
<protein>
    <submittedName>
        <fullName evidence="8">Carboxyl-terminal processing protease</fullName>
    </submittedName>
</protein>
<feature type="transmembrane region" description="Helical" evidence="6">
    <location>
        <begin position="25"/>
        <end position="45"/>
    </location>
</feature>
<dbReference type="InterPro" id="IPR029045">
    <property type="entry name" value="ClpP/crotonase-like_dom_sf"/>
</dbReference>
<dbReference type="PANTHER" id="PTHR32060">
    <property type="entry name" value="TAIL-SPECIFIC PROTEASE"/>
    <property type="match status" value="1"/>
</dbReference>
<dbReference type="AlphaFoldDB" id="A0A2H9VPK9"/>
<keyword evidence="6" id="KW-0812">Transmembrane</keyword>
<dbReference type="InterPro" id="IPR036034">
    <property type="entry name" value="PDZ_sf"/>
</dbReference>
<dbReference type="SMART" id="SM00245">
    <property type="entry name" value="TSPc"/>
    <property type="match status" value="1"/>
</dbReference>
<gene>
    <name evidence="8" type="ORF">CLV57_3427</name>
</gene>
<dbReference type="InterPro" id="IPR005151">
    <property type="entry name" value="Tail-specific_protease"/>
</dbReference>
<keyword evidence="9" id="KW-1185">Reference proteome</keyword>
<dbReference type="GO" id="GO:0007165">
    <property type="term" value="P:signal transduction"/>
    <property type="evidence" value="ECO:0007669"/>
    <property type="project" value="TreeGrafter"/>
</dbReference>
<proteinExistence type="inferred from homology"/>
<name>A0A2H9VPK9_9SPHI</name>
<evidence type="ECO:0000256" key="3">
    <source>
        <dbReference type="ARBA" id="ARBA00022801"/>
    </source>
</evidence>
<evidence type="ECO:0000313" key="9">
    <source>
        <dbReference type="Proteomes" id="UP000242687"/>
    </source>
</evidence>
<dbReference type="GO" id="GO:0004175">
    <property type="term" value="F:endopeptidase activity"/>
    <property type="evidence" value="ECO:0007669"/>
    <property type="project" value="TreeGrafter"/>
</dbReference>
<dbReference type="GO" id="GO:0006508">
    <property type="term" value="P:proteolysis"/>
    <property type="evidence" value="ECO:0007669"/>
    <property type="project" value="UniProtKB-KW"/>
</dbReference>
<dbReference type="GO" id="GO:0030288">
    <property type="term" value="C:outer membrane-bounded periplasmic space"/>
    <property type="evidence" value="ECO:0007669"/>
    <property type="project" value="TreeGrafter"/>
</dbReference>
<dbReference type="EMBL" id="PGFJ01000002">
    <property type="protein sequence ID" value="PJJ80278.1"/>
    <property type="molecule type" value="Genomic_DNA"/>
</dbReference>
<keyword evidence="6" id="KW-0472">Membrane</keyword>
<sequence length="549" mass="59988">MLLQNAACSTKIISFVLGMKQTAAIIFRSAILVLLGVTIGLYIGGGSFGGEDVDLAFSGRSKLSKVLDLVRNNYVDSVNVDSVEGETVNELLQRLDPHSIYLPAQQAQSVNEKLEGGFNGIGVEYNLLRDTMVISYVYPGGPAALQGIKAGDKVIEANHQKFAGIQLTNTQVSKTLRGEKGSKLDLAVLPAGSNSLKTVTIKRDRVPLSSIDAAYKIAGETGYIKISKFATTTDADFRKALLKLKADGVKKLVLDLRGNGGGYLNTATSLADEFLNSKQLIVYTKGKHEPRTDYFATDSGVFQNGKLAVLIDEYSASASEILAGSLQDLDRATIVGRRSFGKGLVQEQFQFDDGSAVNLTVARYYTASGRSIQKTYKDGAVSYRNELAERMRKGELFSAESNLNDSVLRTNSKYRTSAGRKVFSGGGIMPDVFVPEDTTKNTWLIHQLSKNDVFTAYVIDYLQLVLKTYTTDDAFISQYNVSDVELNRFFKYAALTVKDITNEEIIAGKAHAKTLLKATAAHFKWGDEAYYKTLNNTDVAVWKAVESLD</sequence>
<dbReference type="SMART" id="SM00228">
    <property type="entry name" value="PDZ"/>
    <property type="match status" value="1"/>
</dbReference>
<dbReference type="CDD" id="cd06782">
    <property type="entry name" value="cpPDZ_CPP-like"/>
    <property type="match status" value="1"/>
</dbReference>
<dbReference type="Gene3D" id="3.90.226.10">
    <property type="entry name" value="2-enoyl-CoA Hydratase, Chain A, domain 1"/>
    <property type="match status" value="1"/>
</dbReference>
<keyword evidence="6" id="KW-1133">Transmembrane helix</keyword>
<dbReference type="Proteomes" id="UP000242687">
    <property type="component" value="Unassembled WGS sequence"/>
</dbReference>
<dbReference type="SUPFAM" id="SSF50156">
    <property type="entry name" value="PDZ domain-like"/>
    <property type="match status" value="1"/>
</dbReference>
<dbReference type="PANTHER" id="PTHR32060:SF30">
    <property type="entry name" value="CARBOXY-TERMINAL PROCESSING PROTEASE CTPA"/>
    <property type="match status" value="1"/>
</dbReference>
<dbReference type="SUPFAM" id="SSF52096">
    <property type="entry name" value="ClpP/crotonase"/>
    <property type="match status" value="1"/>
</dbReference>
<dbReference type="PROSITE" id="PS50106">
    <property type="entry name" value="PDZ"/>
    <property type="match status" value="1"/>
</dbReference>
<comment type="caution">
    <text evidence="8">The sequence shown here is derived from an EMBL/GenBank/DDBJ whole genome shotgun (WGS) entry which is preliminary data.</text>
</comment>
<dbReference type="InterPro" id="IPR001478">
    <property type="entry name" value="PDZ"/>
</dbReference>
<dbReference type="InterPro" id="IPR004447">
    <property type="entry name" value="Peptidase_S41A"/>
</dbReference>
<evidence type="ECO:0000256" key="6">
    <source>
        <dbReference type="SAM" id="Phobius"/>
    </source>
</evidence>
<evidence type="ECO:0000313" key="8">
    <source>
        <dbReference type="EMBL" id="PJJ80278.1"/>
    </source>
</evidence>
<evidence type="ECO:0000256" key="1">
    <source>
        <dbReference type="ARBA" id="ARBA00009179"/>
    </source>
</evidence>
<accession>A0A2H9VPK9</accession>
<comment type="similarity">
    <text evidence="1 5">Belongs to the peptidase S41A family.</text>
</comment>
<dbReference type="Pfam" id="PF03572">
    <property type="entry name" value="Peptidase_S41"/>
    <property type="match status" value="1"/>
</dbReference>
<evidence type="ECO:0000256" key="2">
    <source>
        <dbReference type="ARBA" id="ARBA00022670"/>
    </source>
</evidence>
<dbReference type="CDD" id="cd07560">
    <property type="entry name" value="Peptidase_S41_CPP"/>
    <property type="match status" value="1"/>
</dbReference>
<keyword evidence="3 5" id="KW-0378">Hydrolase</keyword>
<dbReference type="GO" id="GO:0008236">
    <property type="term" value="F:serine-type peptidase activity"/>
    <property type="evidence" value="ECO:0007669"/>
    <property type="project" value="UniProtKB-KW"/>
</dbReference>
<dbReference type="NCBIfam" id="TIGR00225">
    <property type="entry name" value="prc"/>
    <property type="match status" value="1"/>
</dbReference>
<evidence type="ECO:0000256" key="4">
    <source>
        <dbReference type="ARBA" id="ARBA00022825"/>
    </source>
</evidence>
<keyword evidence="4 5" id="KW-0720">Serine protease</keyword>
<dbReference type="Gene3D" id="3.30.750.44">
    <property type="match status" value="1"/>
</dbReference>